<dbReference type="GO" id="GO:0005886">
    <property type="term" value="C:plasma membrane"/>
    <property type="evidence" value="ECO:0007669"/>
    <property type="project" value="TreeGrafter"/>
</dbReference>
<feature type="transmembrane region" description="Helical" evidence="1">
    <location>
        <begin position="184"/>
        <end position="207"/>
    </location>
</feature>
<feature type="transmembrane region" description="Helical" evidence="1">
    <location>
        <begin position="255"/>
        <end position="274"/>
    </location>
</feature>
<reference evidence="2 5" key="1">
    <citation type="submission" date="2015-09" db="EMBL/GenBank/DDBJ databases">
        <authorList>
            <consortium name="Pathogen Informatics"/>
        </authorList>
    </citation>
    <scope>NUCLEOTIDE SEQUENCE [LARGE SCALE GENOMIC DNA]</scope>
    <source>
        <strain evidence="2 5">2789STDY5608850</strain>
    </source>
</reference>
<dbReference type="EMBL" id="CYZE01000007">
    <property type="protein sequence ID" value="CUO51430.1"/>
    <property type="molecule type" value="Genomic_DNA"/>
</dbReference>
<keyword evidence="1" id="KW-1133">Transmembrane helix</keyword>
<dbReference type="PANTHER" id="PTHR32502">
    <property type="entry name" value="N-ACETYLGALACTOSAMINE PERMEASE II COMPONENT-RELATED"/>
    <property type="match status" value="1"/>
</dbReference>
<dbReference type="EMBL" id="QSON01000009">
    <property type="protein sequence ID" value="RGJ01571.1"/>
    <property type="molecule type" value="Genomic_DNA"/>
</dbReference>
<reference evidence="6 7" key="2">
    <citation type="submission" date="2018-08" db="EMBL/GenBank/DDBJ databases">
        <title>A genome reference for cultivated species of the human gut microbiota.</title>
        <authorList>
            <person name="Zou Y."/>
            <person name="Xue W."/>
            <person name="Luo G."/>
        </authorList>
    </citation>
    <scope>NUCLEOTIDE SEQUENCE [LARGE SCALE GENOMIC DNA]</scope>
    <source>
        <strain evidence="4 6">TF05-11AC</strain>
        <strain evidence="3 7">TM09-12</strain>
    </source>
</reference>
<evidence type="ECO:0000313" key="7">
    <source>
        <dbReference type="Proteomes" id="UP000263014"/>
    </source>
</evidence>
<feature type="transmembrane region" description="Helical" evidence="1">
    <location>
        <begin position="227"/>
        <end position="248"/>
    </location>
</feature>
<evidence type="ECO:0000313" key="2">
    <source>
        <dbReference type="EMBL" id="CUO51430.1"/>
    </source>
</evidence>
<dbReference type="GO" id="GO:0009401">
    <property type="term" value="P:phosphoenolpyruvate-dependent sugar phosphotransferase system"/>
    <property type="evidence" value="ECO:0007669"/>
    <property type="project" value="InterPro"/>
</dbReference>
<evidence type="ECO:0000313" key="6">
    <source>
        <dbReference type="Proteomes" id="UP000261257"/>
    </source>
</evidence>
<organism evidence="2 5">
    <name type="scientific">Hungatella hathewayi</name>
    <dbReference type="NCBI Taxonomy" id="154046"/>
    <lineage>
        <taxon>Bacteria</taxon>
        <taxon>Bacillati</taxon>
        <taxon>Bacillota</taxon>
        <taxon>Clostridia</taxon>
        <taxon>Lachnospirales</taxon>
        <taxon>Lachnospiraceae</taxon>
        <taxon>Hungatella</taxon>
    </lineage>
</organism>
<evidence type="ECO:0000313" key="5">
    <source>
        <dbReference type="Proteomes" id="UP000095651"/>
    </source>
</evidence>
<sequence length="275" mass="30106">MKQNTMSKEDRKMLNSIFWRSMFLSSGRCGGQVRMHAVGFINSILPALRRYYKDDQEGYRQALMRHTTYFNMTQHVSTFCMGLVASMEKKASEDSTFDTSSISAVKTSLMGPMSGIGDSIFWGVLRLLAASIAITFAASGSILAPISFLLIFNVPAFICRYYLTYKGFSLGTTFLSDMQKSGTIQILTKAASILGLVMIGAMVASTVTFKCALAIPVENADPITVQTYLDSIFKGLVPLSLTLGCLYAQMKKININIIMLLVLALAMILALLGVV</sequence>
<name>A0A174FSD1_9FIRM</name>
<dbReference type="Proteomes" id="UP000261257">
    <property type="component" value="Unassembled WGS sequence"/>
</dbReference>
<keyword evidence="1" id="KW-0472">Membrane</keyword>
<proteinExistence type="predicted"/>
<dbReference type="InterPro" id="IPR004704">
    <property type="entry name" value="PTS_IID_man"/>
</dbReference>
<dbReference type="Proteomes" id="UP000095651">
    <property type="component" value="Unassembled WGS sequence"/>
</dbReference>
<dbReference type="AlphaFoldDB" id="A0A174FSD1"/>
<dbReference type="RefSeq" id="WP_055656431.1">
    <property type="nucleotide sequence ID" value="NZ_CABIXC010000007.1"/>
</dbReference>
<keyword evidence="1" id="KW-0812">Transmembrane</keyword>
<dbReference type="Pfam" id="PF03613">
    <property type="entry name" value="EIID-AGA"/>
    <property type="match status" value="1"/>
</dbReference>
<dbReference type="GeneID" id="86059784"/>
<accession>A0A174FSD1</accession>
<gene>
    <name evidence="2" type="primary">manZ_2</name>
    <name evidence="4" type="ORF">DXC39_08065</name>
    <name evidence="3" type="ORF">DXD79_19455</name>
    <name evidence="2" type="ORF">ERS852407_03061</name>
</gene>
<evidence type="ECO:0000256" key="1">
    <source>
        <dbReference type="SAM" id="Phobius"/>
    </source>
</evidence>
<evidence type="ECO:0000313" key="4">
    <source>
        <dbReference type="EMBL" id="RGM07014.1"/>
    </source>
</evidence>
<feature type="transmembrane region" description="Helical" evidence="1">
    <location>
        <begin position="120"/>
        <end position="138"/>
    </location>
</feature>
<dbReference type="Proteomes" id="UP000263014">
    <property type="component" value="Unassembled WGS sequence"/>
</dbReference>
<dbReference type="InterPro" id="IPR050303">
    <property type="entry name" value="GatZ_KbaZ_carbometab"/>
</dbReference>
<dbReference type="EMBL" id="QSSQ01000004">
    <property type="protein sequence ID" value="RGM07014.1"/>
    <property type="molecule type" value="Genomic_DNA"/>
</dbReference>
<feature type="transmembrane region" description="Helical" evidence="1">
    <location>
        <begin position="144"/>
        <end position="163"/>
    </location>
</feature>
<dbReference type="PANTHER" id="PTHR32502:SF23">
    <property type="entry name" value="TRANSPORT PROTEIN, PTS SYSTEM"/>
    <property type="match status" value="1"/>
</dbReference>
<evidence type="ECO:0000313" key="3">
    <source>
        <dbReference type="EMBL" id="RGJ01571.1"/>
    </source>
</evidence>
<protein>
    <submittedName>
        <fullName evidence="3">PTS system mannose/fructose/sorbose family transporter subunit IID</fullName>
    </submittedName>
    <submittedName>
        <fullName evidence="2">PTS system protein</fullName>
    </submittedName>
</protein>
<dbReference type="PROSITE" id="PS51108">
    <property type="entry name" value="PTS_EIID"/>
    <property type="match status" value="1"/>
</dbReference>